<gene>
    <name evidence="2" type="ORF">C7382_1098</name>
</gene>
<keyword evidence="1" id="KW-0472">Membrane</keyword>
<feature type="transmembrane region" description="Helical" evidence="1">
    <location>
        <begin position="35"/>
        <end position="57"/>
    </location>
</feature>
<sequence>MIRTIAYRIILSLLVGVFIAFAINTPRESISDTLFTVLGIVYSIVMSLLITFSTTNIKNTQYRKKIKVLIREKIRFTTVDFFLPVLFYTLSCLDSLSLYRIKPIHFFIGSIVISLSSLIRVFFYIRKLNDDIEEKIFEEQRTNP</sequence>
<feature type="transmembrane region" description="Helical" evidence="1">
    <location>
        <begin position="78"/>
        <end position="98"/>
    </location>
</feature>
<keyword evidence="1" id="KW-0812">Transmembrane</keyword>
<accession>A0A2U1FAP8</accession>
<reference evidence="2 3" key="1">
    <citation type="submission" date="2018-04" db="EMBL/GenBank/DDBJ databases">
        <title>Genomic Encyclopedia of Type Strains, Phase IV (KMG-IV): sequencing the most valuable type-strain genomes for metagenomic binning, comparative biology and taxonomic classification.</title>
        <authorList>
            <person name="Goeker M."/>
        </authorList>
    </citation>
    <scope>NUCLEOTIDE SEQUENCE [LARGE SCALE GENOMIC DNA]</scope>
    <source>
        <strain evidence="2 3">DSM 28520</strain>
    </source>
</reference>
<evidence type="ECO:0000256" key="1">
    <source>
        <dbReference type="SAM" id="Phobius"/>
    </source>
</evidence>
<proteinExistence type="predicted"/>
<dbReference type="EMBL" id="QEKY01000009">
    <property type="protein sequence ID" value="PVZ09267.1"/>
    <property type="molecule type" value="Genomic_DNA"/>
</dbReference>
<feature type="transmembrane region" description="Helical" evidence="1">
    <location>
        <begin position="104"/>
        <end position="125"/>
    </location>
</feature>
<evidence type="ECO:0000313" key="3">
    <source>
        <dbReference type="Proteomes" id="UP000245462"/>
    </source>
</evidence>
<organism evidence="2 3">
    <name type="scientific">Porphyromonas loveana</name>
    <dbReference type="NCBI Taxonomy" id="1884669"/>
    <lineage>
        <taxon>Bacteria</taxon>
        <taxon>Pseudomonadati</taxon>
        <taxon>Bacteroidota</taxon>
        <taxon>Bacteroidia</taxon>
        <taxon>Bacteroidales</taxon>
        <taxon>Porphyromonadaceae</taxon>
        <taxon>Porphyromonas</taxon>
    </lineage>
</organism>
<name>A0A2U1FAP8_9PORP</name>
<dbReference type="Proteomes" id="UP000245462">
    <property type="component" value="Unassembled WGS sequence"/>
</dbReference>
<feature type="transmembrane region" description="Helical" evidence="1">
    <location>
        <begin position="5"/>
        <end position="23"/>
    </location>
</feature>
<keyword evidence="1" id="KW-1133">Transmembrane helix</keyword>
<dbReference type="AlphaFoldDB" id="A0A2U1FAP8"/>
<keyword evidence="3" id="KW-1185">Reference proteome</keyword>
<protein>
    <submittedName>
        <fullName evidence="2">Uncharacterized protein</fullName>
    </submittedName>
</protein>
<comment type="caution">
    <text evidence="2">The sequence shown here is derived from an EMBL/GenBank/DDBJ whole genome shotgun (WGS) entry which is preliminary data.</text>
</comment>
<evidence type="ECO:0000313" key="2">
    <source>
        <dbReference type="EMBL" id="PVZ09267.1"/>
    </source>
</evidence>